<reference evidence="1 2" key="1">
    <citation type="journal article" date="2019" name="Genome Biol. Evol.">
        <title>Insights into the evolution of the New World diploid cottons (Gossypium, subgenus Houzingenia) based on genome sequencing.</title>
        <authorList>
            <person name="Grover C.E."/>
            <person name="Arick M.A. 2nd"/>
            <person name="Thrash A."/>
            <person name="Conover J.L."/>
            <person name="Sanders W.S."/>
            <person name="Peterson D.G."/>
            <person name="Frelichowski J.E."/>
            <person name="Scheffler J.A."/>
            <person name="Scheffler B.E."/>
            <person name="Wendel J.F."/>
        </authorList>
    </citation>
    <scope>NUCLEOTIDE SEQUENCE [LARGE SCALE GENOMIC DNA]</scope>
    <source>
        <strain evidence="1">0</strain>
        <tissue evidence="1">Leaf</tissue>
    </source>
</reference>
<evidence type="ECO:0000313" key="2">
    <source>
        <dbReference type="Proteomes" id="UP000593560"/>
    </source>
</evidence>
<evidence type="ECO:0000313" key="1">
    <source>
        <dbReference type="EMBL" id="MBA0799856.1"/>
    </source>
</evidence>
<keyword evidence="2" id="KW-1185">Reference proteome</keyword>
<name>A0A7J9GQJ3_9ROSI</name>
<protein>
    <submittedName>
        <fullName evidence="1">Uncharacterized protein</fullName>
    </submittedName>
</protein>
<gene>
    <name evidence="1" type="ORF">Gohar_010344</name>
</gene>
<sequence>MFPIGFFSENYSPLKEIVAIPRKDDISEEK</sequence>
<dbReference type="OrthoDB" id="1000550at2759"/>
<dbReference type="AlphaFoldDB" id="A0A7J9GQJ3"/>
<proteinExistence type="predicted"/>
<dbReference type="EMBL" id="JABFAD010000006">
    <property type="protein sequence ID" value="MBA0799856.1"/>
    <property type="molecule type" value="Genomic_DNA"/>
</dbReference>
<accession>A0A7J9GQJ3</accession>
<dbReference type="Proteomes" id="UP000593560">
    <property type="component" value="Unassembled WGS sequence"/>
</dbReference>
<organism evidence="1 2">
    <name type="scientific">Gossypium harknessii</name>
    <dbReference type="NCBI Taxonomy" id="34285"/>
    <lineage>
        <taxon>Eukaryota</taxon>
        <taxon>Viridiplantae</taxon>
        <taxon>Streptophyta</taxon>
        <taxon>Embryophyta</taxon>
        <taxon>Tracheophyta</taxon>
        <taxon>Spermatophyta</taxon>
        <taxon>Magnoliopsida</taxon>
        <taxon>eudicotyledons</taxon>
        <taxon>Gunneridae</taxon>
        <taxon>Pentapetalae</taxon>
        <taxon>rosids</taxon>
        <taxon>malvids</taxon>
        <taxon>Malvales</taxon>
        <taxon>Malvaceae</taxon>
        <taxon>Malvoideae</taxon>
        <taxon>Gossypium</taxon>
    </lineage>
</organism>
<comment type="caution">
    <text evidence="1">The sequence shown here is derived from an EMBL/GenBank/DDBJ whole genome shotgun (WGS) entry which is preliminary data.</text>
</comment>